<gene>
    <name evidence="1" type="ORF">F5148DRAFT_1282291</name>
</gene>
<evidence type="ECO:0000313" key="1">
    <source>
        <dbReference type="EMBL" id="KAI9510095.1"/>
    </source>
</evidence>
<proteinExistence type="predicted"/>
<organism evidence="1 2">
    <name type="scientific">Russula earlei</name>
    <dbReference type="NCBI Taxonomy" id="71964"/>
    <lineage>
        <taxon>Eukaryota</taxon>
        <taxon>Fungi</taxon>
        <taxon>Dikarya</taxon>
        <taxon>Basidiomycota</taxon>
        <taxon>Agaricomycotina</taxon>
        <taxon>Agaricomycetes</taxon>
        <taxon>Russulales</taxon>
        <taxon>Russulaceae</taxon>
        <taxon>Russula</taxon>
    </lineage>
</organism>
<comment type="caution">
    <text evidence="1">The sequence shown here is derived from an EMBL/GenBank/DDBJ whole genome shotgun (WGS) entry which is preliminary data.</text>
</comment>
<dbReference type="Proteomes" id="UP001207468">
    <property type="component" value="Unassembled WGS sequence"/>
</dbReference>
<reference evidence="1" key="1">
    <citation type="submission" date="2021-03" db="EMBL/GenBank/DDBJ databases">
        <title>Evolutionary priming and transition to the ectomycorrhizal habit in an iconic lineage of mushroom-forming fungi: is preadaptation a requirement?</title>
        <authorList>
            <consortium name="DOE Joint Genome Institute"/>
            <person name="Looney B.P."/>
            <person name="Miyauchi S."/>
            <person name="Morin E."/>
            <person name="Drula E."/>
            <person name="Courty P.E."/>
            <person name="Chicoki N."/>
            <person name="Fauchery L."/>
            <person name="Kohler A."/>
            <person name="Kuo A."/>
            <person name="LaButti K."/>
            <person name="Pangilinan J."/>
            <person name="Lipzen A."/>
            <person name="Riley R."/>
            <person name="Andreopoulos W."/>
            <person name="He G."/>
            <person name="Johnson J."/>
            <person name="Barry K.W."/>
            <person name="Grigoriev I.V."/>
            <person name="Nagy L."/>
            <person name="Hibbett D."/>
            <person name="Henrissat B."/>
            <person name="Matheny P.B."/>
            <person name="Labbe J."/>
            <person name="Martin A.F."/>
        </authorList>
    </citation>
    <scope>NUCLEOTIDE SEQUENCE</scope>
    <source>
        <strain evidence="1">BPL698</strain>
    </source>
</reference>
<dbReference type="EMBL" id="JAGFNK010000049">
    <property type="protein sequence ID" value="KAI9510095.1"/>
    <property type="molecule type" value="Genomic_DNA"/>
</dbReference>
<accession>A0ACC0UED8</accession>
<sequence>MINWHDPSIVLKDYIALIKLNHALAGIYIWETVFTAGFELDVLRRKRPYRWTIWLYLGTRYTGLLAFIFFFVNTDGPRLPSIHNRAFRKRAAPTTLSHTLICDFAPSGLTIDVFYDTTLETCIVSDTHKGLVNAVGVLVVDVVLLMTMLIGLLRCAHKSPNGIWKLLYEHCIIWIFLALITEIPTVVFLILNLNDAWNEMLNGAAITVISIGAARMYRSLSISLTECPL</sequence>
<name>A0ACC0UED8_9AGAM</name>
<evidence type="ECO:0000313" key="2">
    <source>
        <dbReference type="Proteomes" id="UP001207468"/>
    </source>
</evidence>
<keyword evidence="2" id="KW-1185">Reference proteome</keyword>
<protein>
    <submittedName>
        <fullName evidence="1">Uncharacterized protein</fullName>
    </submittedName>
</protein>